<comment type="caution">
    <text evidence="1">The sequence shown here is derived from an EMBL/GenBank/DDBJ whole genome shotgun (WGS) entry which is preliminary data.</text>
</comment>
<organism evidence="1 2">
    <name type="scientific">Ixodes persulcatus</name>
    <name type="common">Taiga tick</name>
    <dbReference type="NCBI Taxonomy" id="34615"/>
    <lineage>
        <taxon>Eukaryota</taxon>
        <taxon>Metazoa</taxon>
        <taxon>Ecdysozoa</taxon>
        <taxon>Arthropoda</taxon>
        <taxon>Chelicerata</taxon>
        <taxon>Arachnida</taxon>
        <taxon>Acari</taxon>
        <taxon>Parasitiformes</taxon>
        <taxon>Ixodida</taxon>
        <taxon>Ixodoidea</taxon>
        <taxon>Ixodidae</taxon>
        <taxon>Ixodinae</taxon>
        <taxon>Ixodes</taxon>
    </lineage>
</organism>
<reference evidence="1 2" key="1">
    <citation type="journal article" date="2020" name="Cell">
        <title>Large-Scale Comparative Analyses of Tick Genomes Elucidate Their Genetic Diversity and Vector Capacities.</title>
        <authorList>
            <consortium name="Tick Genome and Microbiome Consortium (TIGMIC)"/>
            <person name="Jia N."/>
            <person name="Wang J."/>
            <person name="Shi W."/>
            <person name="Du L."/>
            <person name="Sun Y."/>
            <person name="Zhan W."/>
            <person name="Jiang J.F."/>
            <person name="Wang Q."/>
            <person name="Zhang B."/>
            <person name="Ji P."/>
            <person name="Bell-Sakyi L."/>
            <person name="Cui X.M."/>
            <person name="Yuan T.T."/>
            <person name="Jiang B.G."/>
            <person name="Yang W.F."/>
            <person name="Lam T.T."/>
            <person name="Chang Q.C."/>
            <person name="Ding S.J."/>
            <person name="Wang X.J."/>
            <person name="Zhu J.G."/>
            <person name="Ruan X.D."/>
            <person name="Zhao L."/>
            <person name="Wei J.T."/>
            <person name="Ye R.Z."/>
            <person name="Que T.C."/>
            <person name="Du C.H."/>
            <person name="Zhou Y.H."/>
            <person name="Cheng J.X."/>
            <person name="Dai P.F."/>
            <person name="Guo W.B."/>
            <person name="Han X.H."/>
            <person name="Huang E.J."/>
            <person name="Li L.F."/>
            <person name="Wei W."/>
            <person name="Gao Y.C."/>
            <person name="Liu J.Z."/>
            <person name="Shao H.Z."/>
            <person name="Wang X."/>
            <person name="Wang C.C."/>
            <person name="Yang T.C."/>
            <person name="Huo Q.B."/>
            <person name="Li W."/>
            <person name="Chen H.Y."/>
            <person name="Chen S.E."/>
            <person name="Zhou L.G."/>
            <person name="Ni X.B."/>
            <person name="Tian J.H."/>
            <person name="Sheng Y."/>
            <person name="Liu T."/>
            <person name="Pan Y.S."/>
            <person name="Xia L.Y."/>
            <person name="Li J."/>
            <person name="Zhao F."/>
            <person name="Cao W.C."/>
        </authorList>
    </citation>
    <scope>NUCLEOTIDE SEQUENCE [LARGE SCALE GENOMIC DNA]</scope>
    <source>
        <strain evidence="1">Iper-2018</strain>
    </source>
</reference>
<evidence type="ECO:0000313" key="2">
    <source>
        <dbReference type="Proteomes" id="UP000805193"/>
    </source>
</evidence>
<proteinExistence type="predicted"/>
<gene>
    <name evidence="1" type="ORF">HPB47_018061</name>
</gene>
<keyword evidence="2" id="KW-1185">Reference proteome</keyword>
<dbReference type="EMBL" id="JABSTQ010007095">
    <property type="protein sequence ID" value="KAG0436239.1"/>
    <property type="molecule type" value="Genomic_DNA"/>
</dbReference>
<protein>
    <submittedName>
        <fullName evidence="1">Uncharacterized protein</fullName>
    </submittedName>
</protein>
<accession>A0AC60QQC8</accession>
<name>A0AC60QQC8_IXOPE</name>
<evidence type="ECO:0000313" key="1">
    <source>
        <dbReference type="EMBL" id="KAG0436239.1"/>
    </source>
</evidence>
<sequence>MSRIKIATFNCVSITARKRKAFLMDLLREERADIIFLQETKICSPEKVKTFVEFFGHIFWCAHTLTANHAGGTAVLIRKDTGIRMIDPQLCADGRFALVDCIVENRLTRLVSVYAPNNPAERKDFFLRLRPLLDTPAALVVGGDFNCVLDGRDRVRGSAVPRADIGAAALRDAVRDFDLVDVTEMFDTFSPRFTRWRGTSQARLDRVYVSGDLSERVATYDAKSVAFSDHGFVATVMKFGGLRGDQARRDVPWKMNAGLLDSDEFIEETRRALQNLEEGGADAVSWEEFKIKLRDAACALGRRRGAEERQARIHLTNTLKALLEEEESSPGSFSDDIKLCKEHLLAMLEERYKGAQVRSRVETLEGETQPSKIFRTHERQRATENTIKELRQGARVFTSREDIAGVFEASFGELFREERLDDVAFEPFLRGSPSVPEEAIDILNCPIREAEILHAIKHLSRNKAPGPDGIGSEFYKFFSDALCPILARVFNDIRRRKLLPPTMRQSFTVLIPKKSKKGPISEVGDFRPISLLCSDYKILAKILARRLDTGLKSIIGPHQTYGLRGRRISRNLHIMRAIGEATAEGHQPLAVLQLDMRQAFDRVSHRFLLAALDRFGVGEELREWIALCYRDISTRLLINGQRGVPISIGRSVRQGCPLSPILFALQLEPLCRAVNADPSISGLRLGDEDVRVLAFADDVSFICSSKVQVQTILRHVDRFCAASGAMINRQKSAGAWLGAWATTPRTFGGIGWSTSLDGYLGVQVDPQRSTAAVWRPTANSVAAKLSPWRCRNLSFFSRAHVCNTVSYPAVLYKAQAVCCPGSQAGKVHRSWAKFVWKTAMESTGRNNLFLHQESGGLGLVNIVLKLHVQRFLLFRDARDPTFIAVLHHLGFPHLGNWMVSTSGRTTKGAALRFYKEIASSIEFLQAQFSWEYLATVGKRRLYWDAVSASFPPPLYRQPPTPDDATRLYKLVRILPVPVATRDFFVRMHMEVLPVKTWLHRKGFFVPWSLNCDLCGAPETIQHVLVECSNAYLFWDEMRTTFELRDSFEVEWSAFKYLQLEERDKTEVAHVMMLLGLHAIWQSRTAMVQCYLDARPTWGYFVSTLGWVLSVTSRQVNAGEWECIERQLEEGRRRCVQRRTSSVGSWRVPVNCRRVGVG</sequence>
<dbReference type="Proteomes" id="UP000805193">
    <property type="component" value="Unassembled WGS sequence"/>
</dbReference>